<dbReference type="RefSeq" id="WP_114467608.1">
    <property type="nucleotide sequence ID" value="NZ_QPJK01000002.1"/>
</dbReference>
<dbReference type="EMBL" id="QPJK01000002">
    <property type="protein sequence ID" value="RCW74521.1"/>
    <property type="molecule type" value="Genomic_DNA"/>
</dbReference>
<accession>A0A368Y2L6</accession>
<proteinExistence type="predicted"/>
<keyword evidence="2" id="KW-1185">Reference proteome</keyword>
<gene>
    <name evidence="1" type="ORF">DES41_102844</name>
</gene>
<dbReference type="InterPro" id="IPR023393">
    <property type="entry name" value="START-like_dom_sf"/>
</dbReference>
<sequence length="228" mass="23675">MQLEQAFTLAAAPARVWQAFHDVRLLVECLPGASIKPGAEIAEGAEIPLLFKIKLGPIAAGFAGQGQLTLDEGSQAGSFAGGAVDAKTNSRVKGQARFALLPDPVGTRVTLTVEFAITGALAQFSREGIVRALAEQLTKQFADNLQARLPQDVPEQAQAQAGTQEAAPQTAESLAAEASVGCAPTVFPGALPAAPASKPRAAAPAPDAAIDLWSLLKLWFRGLFARRG</sequence>
<dbReference type="Gene3D" id="3.30.530.20">
    <property type="match status" value="1"/>
</dbReference>
<dbReference type="Proteomes" id="UP000252884">
    <property type="component" value="Unassembled WGS sequence"/>
</dbReference>
<dbReference type="SUPFAM" id="SSF55961">
    <property type="entry name" value="Bet v1-like"/>
    <property type="match status" value="1"/>
</dbReference>
<comment type="caution">
    <text evidence="1">The sequence shown here is derived from an EMBL/GenBank/DDBJ whole genome shotgun (WGS) entry which is preliminary data.</text>
</comment>
<dbReference type="InterPro" id="IPR010419">
    <property type="entry name" value="CO_DH_gsu"/>
</dbReference>
<dbReference type="OrthoDB" id="9800877at2"/>
<dbReference type="PANTHER" id="PTHR38588:SF1">
    <property type="entry name" value="BLL0334 PROTEIN"/>
    <property type="match status" value="1"/>
</dbReference>
<name>A0A368Y2L6_9BURK</name>
<dbReference type="Pfam" id="PF06240">
    <property type="entry name" value="COXG"/>
    <property type="match status" value="1"/>
</dbReference>
<dbReference type="CDD" id="cd07823">
    <property type="entry name" value="SRPBCC_5"/>
    <property type="match status" value="1"/>
</dbReference>
<dbReference type="AlphaFoldDB" id="A0A368Y2L6"/>
<organism evidence="1 2">
    <name type="scientific">Pseudorhodoferax soli</name>
    <dbReference type="NCBI Taxonomy" id="545864"/>
    <lineage>
        <taxon>Bacteria</taxon>
        <taxon>Pseudomonadati</taxon>
        <taxon>Pseudomonadota</taxon>
        <taxon>Betaproteobacteria</taxon>
        <taxon>Burkholderiales</taxon>
        <taxon>Comamonadaceae</taxon>
    </lineage>
</organism>
<evidence type="ECO:0000313" key="2">
    <source>
        <dbReference type="Proteomes" id="UP000252884"/>
    </source>
</evidence>
<evidence type="ECO:0000313" key="1">
    <source>
        <dbReference type="EMBL" id="RCW74521.1"/>
    </source>
</evidence>
<dbReference type="PANTHER" id="PTHR38588">
    <property type="entry name" value="BLL0334 PROTEIN"/>
    <property type="match status" value="1"/>
</dbReference>
<protein>
    <submittedName>
        <fullName evidence="1">Carbon monoxide dehydrogenase subunit G</fullName>
    </submittedName>
</protein>
<reference evidence="1 2" key="1">
    <citation type="submission" date="2018-07" db="EMBL/GenBank/DDBJ databases">
        <title>Genomic Encyclopedia of Type Strains, Phase IV (KMG-IV): sequencing the most valuable type-strain genomes for metagenomic binning, comparative biology and taxonomic classification.</title>
        <authorList>
            <person name="Goeker M."/>
        </authorList>
    </citation>
    <scope>NUCLEOTIDE SEQUENCE [LARGE SCALE GENOMIC DNA]</scope>
    <source>
        <strain evidence="1 2">DSM 21634</strain>
    </source>
</reference>